<dbReference type="EMBL" id="JAMZMK010010439">
    <property type="protein sequence ID" value="KAI7731511.1"/>
    <property type="molecule type" value="Genomic_DNA"/>
</dbReference>
<reference evidence="2" key="1">
    <citation type="submission" date="2022-06" db="EMBL/GenBank/DDBJ databases">
        <title>Uncovering the hologenomic basis of an extraordinary plant invasion.</title>
        <authorList>
            <person name="Bieker V.C."/>
            <person name="Martin M.D."/>
            <person name="Gilbert T."/>
            <person name="Hodgins K."/>
            <person name="Battlay P."/>
            <person name="Petersen B."/>
            <person name="Wilson J."/>
        </authorList>
    </citation>
    <scope>NUCLEOTIDE SEQUENCE</scope>
    <source>
        <strain evidence="2">AA19_3_7</strain>
        <tissue evidence="2">Leaf</tissue>
    </source>
</reference>
<keyword evidence="3" id="KW-1185">Reference proteome</keyword>
<protein>
    <submittedName>
        <fullName evidence="2">Uncharacterized protein</fullName>
    </submittedName>
</protein>
<evidence type="ECO:0000256" key="1">
    <source>
        <dbReference type="SAM" id="MobiDB-lite"/>
    </source>
</evidence>
<name>A0AAD5BZY9_AMBAR</name>
<feature type="region of interest" description="Disordered" evidence="1">
    <location>
        <begin position="1"/>
        <end position="24"/>
    </location>
</feature>
<feature type="compositionally biased region" description="Basic and acidic residues" evidence="1">
    <location>
        <begin position="9"/>
        <end position="19"/>
    </location>
</feature>
<proteinExistence type="predicted"/>
<dbReference type="AlphaFoldDB" id="A0AAD5BZY9"/>
<organism evidence="2 3">
    <name type="scientific">Ambrosia artemisiifolia</name>
    <name type="common">Common ragweed</name>
    <dbReference type="NCBI Taxonomy" id="4212"/>
    <lineage>
        <taxon>Eukaryota</taxon>
        <taxon>Viridiplantae</taxon>
        <taxon>Streptophyta</taxon>
        <taxon>Embryophyta</taxon>
        <taxon>Tracheophyta</taxon>
        <taxon>Spermatophyta</taxon>
        <taxon>Magnoliopsida</taxon>
        <taxon>eudicotyledons</taxon>
        <taxon>Gunneridae</taxon>
        <taxon>Pentapetalae</taxon>
        <taxon>asterids</taxon>
        <taxon>campanulids</taxon>
        <taxon>Asterales</taxon>
        <taxon>Asteraceae</taxon>
        <taxon>Asteroideae</taxon>
        <taxon>Heliantheae alliance</taxon>
        <taxon>Heliantheae</taxon>
        <taxon>Ambrosia</taxon>
    </lineage>
</organism>
<evidence type="ECO:0000313" key="2">
    <source>
        <dbReference type="EMBL" id="KAI7731511.1"/>
    </source>
</evidence>
<accession>A0AAD5BZY9</accession>
<comment type="caution">
    <text evidence="2">The sequence shown here is derived from an EMBL/GenBank/DDBJ whole genome shotgun (WGS) entry which is preliminary data.</text>
</comment>
<gene>
    <name evidence="2" type="ORF">M8C21_014775</name>
</gene>
<sequence>MQLQIRNQPAREARFDRSWRPSPKSSMYQGHFTCYLLSIGETRFIEDLSLQASFKVFTVWKETANEDVLRT</sequence>
<evidence type="ECO:0000313" key="3">
    <source>
        <dbReference type="Proteomes" id="UP001206925"/>
    </source>
</evidence>
<dbReference type="Proteomes" id="UP001206925">
    <property type="component" value="Unassembled WGS sequence"/>
</dbReference>